<dbReference type="SUPFAM" id="SSF160935">
    <property type="entry name" value="VPA0735-like"/>
    <property type="match status" value="1"/>
</dbReference>
<proteinExistence type="predicted"/>
<gene>
    <name evidence="4" type="ORF">QU605_08340</name>
</gene>
<dbReference type="InterPro" id="IPR037050">
    <property type="entry name" value="DUF1254_sf"/>
</dbReference>
<evidence type="ECO:0000259" key="3">
    <source>
        <dbReference type="Pfam" id="PF06863"/>
    </source>
</evidence>
<dbReference type="Proteomes" id="UP001174839">
    <property type="component" value="Unassembled WGS sequence"/>
</dbReference>
<evidence type="ECO:0000256" key="1">
    <source>
        <dbReference type="SAM" id="SignalP"/>
    </source>
</evidence>
<dbReference type="RefSeq" id="WP_289724832.1">
    <property type="nucleotide sequence ID" value="NZ_JAUDUY010000003.1"/>
</dbReference>
<keyword evidence="5" id="KW-1185">Reference proteome</keyword>
<dbReference type="PANTHER" id="PTHR36509:SF2">
    <property type="entry name" value="BLL3101 PROTEIN"/>
    <property type="match status" value="1"/>
</dbReference>
<protein>
    <submittedName>
        <fullName evidence="4">DUF1254 domain-containing protein</fullName>
    </submittedName>
</protein>
<comment type="caution">
    <text evidence="4">The sequence shown here is derived from an EMBL/GenBank/DDBJ whole genome shotgun (WGS) entry which is preliminary data.</text>
</comment>
<feature type="domain" description="DUF1214" evidence="2">
    <location>
        <begin position="356"/>
        <end position="468"/>
    </location>
</feature>
<organism evidence="4 5">
    <name type="scientific">Robiginitalea aurantiaca</name>
    <dbReference type="NCBI Taxonomy" id="3056915"/>
    <lineage>
        <taxon>Bacteria</taxon>
        <taxon>Pseudomonadati</taxon>
        <taxon>Bacteroidota</taxon>
        <taxon>Flavobacteriia</taxon>
        <taxon>Flavobacteriales</taxon>
        <taxon>Flavobacteriaceae</taxon>
        <taxon>Robiginitalea</taxon>
    </lineage>
</organism>
<dbReference type="InterPro" id="IPR010679">
    <property type="entry name" value="DUF1254"/>
</dbReference>
<keyword evidence="1" id="KW-0732">Signal</keyword>
<dbReference type="Pfam" id="PF06742">
    <property type="entry name" value="DUF1214"/>
    <property type="match status" value="1"/>
</dbReference>
<evidence type="ECO:0000313" key="4">
    <source>
        <dbReference type="EMBL" id="MDM9631477.1"/>
    </source>
</evidence>
<evidence type="ECO:0000259" key="2">
    <source>
        <dbReference type="Pfam" id="PF06742"/>
    </source>
</evidence>
<feature type="signal peptide" evidence="1">
    <location>
        <begin position="1"/>
        <end position="19"/>
    </location>
</feature>
<name>A0ABT7WEY3_9FLAO</name>
<dbReference type="Gene3D" id="2.60.40.1610">
    <property type="entry name" value="Domain of unknown function DUF1254"/>
    <property type="match status" value="1"/>
</dbReference>
<dbReference type="InterPro" id="IPR010621">
    <property type="entry name" value="DUF1214"/>
</dbReference>
<evidence type="ECO:0000313" key="5">
    <source>
        <dbReference type="Proteomes" id="UP001174839"/>
    </source>
</evidence>
<dbReference type="EMBL" id="JAUDUY010000003">
    <property type="protein sequence ID" value="MDM9631477.1"/>
    <property type="molecule type" value="Genomic_DNA"/>
</dbReference>
<sequence>MRKLSITASLLLGLLFLVASCNDARKDKTESSISELSHEEIVDITAEAYVYGFPMVVNYKTLYNYTLNTESPEYKGPINQKSCVARLFTPDDKAVVTPNSDTPYCMFWMDLRDEPQVISVPEMEPERFYHFQLVDLYTHNFAYIGTLTNDNKEGNYLIARQGWEGDKPEGITDIIYCETDLFFVVVRTQLMGPDDLENVKAIQDAYTVQSMNEFLGREPMVTDRDEAFLVWKDGDEFTTASFNYLNFMLNLTAPVESEVALRNDMAKLGIGTQEGFDLNRFDEETQKAIEEGVAKGLQEIKDFTAAITTDPLASAKIFGTREFLTTSAKENFKLDKLYLLRATAAERGLYGNTGSEAIYPTYLLDESAEPFNAANNRYTLTFEKDGLPPVNAFWSLSMYDGQTQLFIDNPLERYLLNSSSLDEFVYGEDGSLTLYVQKDSPGKALESNWLPAPDGPFYCVMRLYGPKEEALSGEWVNPPLVKTNE</sequence>
<feature type="domain" description="DUF1254" evidence="3">
    <location>
        <begin position="79"/>
        <end position="209"/>
    </location>
</feature>
<feature type="chain" id="PRO_5046942012" evidence="1">
    <location>
        <begin position="20"/>
        <end position="485"/>
    </location>
</feature>
<dbReference type="Pfam" id="PF06863">
    <property type="entry name" value="DUF1254"/>
    <property type="match status" value="1"/>
</dbReference>
<accession>A0ABT7WEY3</accession>
<reference evidence="4" key="1">
    <citation type="submission" date="2023-06" db="EMBL/GenBank/DDBJ databases">
        <title>Robiginitalea aurantiacus sp. nov. and Algoriphagus sediminis sp. nov., isolated from coastal sediment.</title>
        <authorList>
            <person name="Zhou Z.Y."/>
            <person name="An J."/>
            <person name="Jia Y.W."/>
            <person name="Du Z.J."/>
        </authorList>
    </citation>
    <scope>NUCLEOTIDE SEQUENCE</scope>
    <source>
        <strain evidence="4">M39</strain>
    </source>
</reference>
<dbReference type="InterPro" id="IPR037049">
    <property type="entry name" value="DUF1214_C_sf"/>
</dbReference>
<dbReference type="Gene3D" id="2.60.120.600">
    <property type="entry name" value="Domain of unknown function DUF1214, C-terminal domain"/>
    <property type="match status" value="1"/>
</dbReference>
<dbReference type="PROSITE" id="PS51257">
    <property type="entry name" value="PROKAR_LIPOPROTEIN"/>
    <property type="match status" value="1"/>
</dbReference>
<dbReference type="PANTHER" id="PTHR36509">
    <property type="entry name" value="BLL3101 PROTEIN"/>
    <property type="match status" value="1"/>
</dbReference>